<dbReference type="EMBL" id="KN822988">
    <property type="protein sequence ID" value="KIO29013.1"/>
    <property type="molecule type" value="Genomic_DNA"/>
</dbReference>
<feature type="non-terminal residue" evidence="3">
    <location>
        <position position="1"/>
    </location>
</feature>
<reference evidence="4" key="2">
    <citation type="submission" date="2015-01" db="EMBL/GenBank/DDBJ databases">
        <title>Evolutionary Origins and Diversification of the Mycorrhizal Mutualists.</title>
        <authorList>
            <consortium name="DOE Joint Genome Institute"/>
            <consortium name="Mycorrhizal Genomics Consortium"/>
            <person name="Kohler A."/>
            <person name="Kuo A."/>
            <person name="Nagy L.G."/>
            <person name="Floudas D."/>
            <person name="Copeland A."/>
            <person name="Barry K.W."/>
            <person name="Cichocki N."/>
            <person name="Veneault-Fourrey C."/>
            <person name="LaButti K."/>
            <person name="Lindquist E.A."/>
            <person name="Lipzen A."/>
            <person name="Lundell T."/>
            <person name="Morin E."/>
            <person name="Murat C."/>
            <person name="Riley R."/>
            <person name="Ohm R."/>
            <person name="Sun H."/>
            <person name="Tunlid A."/>
            <person name="Henrissat B."/>
            <person name="Grigoriev I.V."/>
            <person name="Hibbett D.S."/>
            <person name="Martin F."/>
        </authorList>
    </citation>
    <scope>NUCLEOTIDE SEQUENCE [LARGE SCALE GENOMIC DNA]</scope>
    <source>
        <strain evidence="4">MUT 4182</strain>
    </source>
</reference>
<dbReference type="STRING" id="1051891.A0A0C3L5E5"/>
<dbReference type="Pfam" id="PF00069">
    <property type="entry name" value="Pkinase"/>
    <property type="match status" value="1"/>
</dbReference>
<dbReference type="InterPro" id="IPR011009">
    <property type="entry name" value="Kinase-like_dom_sf"/>
</dbReference>
<protein>
    <recommendedName>
        <fullName evidence="2">Protein kinase domain-containing protein</fullName>
    </recommendedName>
</protein>
<reference evidence="3 4" key="1">
    <citation type="submission" date="2014-04" db="EMBL/GenBank/DDBJ databases">
        <authorList>
            <consortium name="DOE Joint Genome Institute"/>
            <person name="Kuo A."/>
            <person name="Girlanda M."/>
            <person name="Perotto S."/>
            <person name="Kohler A."/>
            <person name="Nagy L.G."/>
            <person name="Floudas D."/>
            <person name="Copeland A."/>
            <person name="Barry K.W."/>
            <person name="Cichocki N."/>
            <person name="Veneault-Fourrey C."/>
            <person name="LaButti K."/>
            <person name="Lindquist E.A."/>
            <person name="Lipzen A."/>
            <person name="Lundell T."/>
            <person name="Morin E."/>
            <person name="Murat C."/>
            <person name="Sun H."/>
            <person name="Tunlid A."/>
            <person name="Henrissat B."/>
            <person name="Grigoriev I.V."/>
            <person name="Hibbett D.S."/>
            <person name="Martin F."/>
            <person name="Nordberg H.P."/>
            <person name="Cantor M.N."/>
            <person name="Hua S.X."/>
        </authorList>
    </citation>
    <scope>NUCLEOTIDE SEQUENCE [LARGE SCALE GENOMIC DNA]</scope>
    <source>
        <strain evidence="3 4">MUT 4182</strain>
    </source>
</reference>
<dbReference type="Gene3D" id="1.10.510.10">
    <property type="entry name" value="Transferase(Phosphotransferase) domain 1"/>
    <property type="match status" value="1"/>
</dbReference>
<evidence type="ECO:0000256" key="1">
    <source>
        <dbReference type="ARBA" id="ARBA00022741"/>
    </source>
</evidence>
<sequence length="110" mass="12312">ISQIYDVTRGVECLHSRTPPICHGDLKSINILVNSECRAVITDFGSAHHPVAKDLNQERERVMEEPQSAPSLEATSHYTVRWAAPELLKEDESGLASDIWALGWVAYKVR</sequence>
<keyword evidence="1" id="KW-0547">Nucleotide-binding</keyword>
<evidence type="ECO:0000313" key="4">
    <source>
        <dbReference type="Proteomes" id="UP000054248"/>
    </source>
</evidence>
<dbReference type="AlphaFoldDB" id="A0A0C3L5E5"/>
<dbReference type="GO" id="GO:0004674">
    <property type="term" value="F:protein serine/threonine kinase activity"/>
    <property type="evidence" value="ECO:0007669"/>
    <property type="project" value="TreeGrafter"/>
</dbReference>
<evidence type="ECO:0000259" key="2">
    <source>
        <dbReference type="PROSITE" id="PS50011"/>
    </source>
</evidence>
<dbReference type="InterPro" id="IPR000719">
    <property type="entry name" value="Prot_kinase_dom"/>
</dbReference>
<keyword evidence="4" id="KW-1185">Reference proteome</keyword>
<dbReference type="PROSITE" id="PS50011">
    <property type="entry name" value="PROTEIN_KINASE_DOM"/>
    <property type="match status" value="1"/>
</dbReference>
<dbReference type="PROSITE" id="PS00108">
    <property type="entry name" value="PROTEIN_KINASE_ST"/>
    <property type="match status" value="1"/>
</dbReference>
<name>A0A0C3L5E5_9AGAM</name>
<organism evidence="3 4">
    <name type="scientific">Tulasnella calospora MUT 4182</name>
    <dbReference type="NCBI Taxonomy" id="1051891"/>
    <lineage>
        <taxon>Eukaryota</taxon>
        <taxon>Fungi</taxon>
        <taxon>Dikarya</taxon>
        <taxon>Basidiomycota</taxon>
        <taxon>Agaricomycotina</taxon>
        <taxon>Agaricomycetes</taxon>
        <taxon>Cantharellales</taxon>
        <taxon>Tulasnellaceae</taxon>
        <taxon>Tulasnella</taxon>
    </lineage>
</organism>
<dbReference type="Proteomes" id="UP000054248">
    <property type="component" value="Unassembled WGS sequence"/>
</dbReference>
<dbReference type="SUPFAM" id="SSF56112">
    <property type="entry name" value="Protein kinase-like (PK-like)"/>
    <property type="match status" value="1"/>
</dbReference>
<proteinExistence type="predicted"/>
<accession>A0A0C3L5E5</accession>
<dbReference type="InterPro" id="IPR008271">
    <property type="entry name" value="Ser/Thr_kinase_AS"/>
</dbReference>
<dbReference type="OrthoDB" id="346907at2759"/>
<dbReference type="PANTHER" id="PTHR22967">
    <property type="entry name" value="SERINE/THREONINE PROTEIN KINASE"/>
    <property type="match status" value="1"/>
</dbReference>
<gene>
    <name evidence="3" type="ORF">M407DRAFT_71144</name>
</gene>
<evidence type="ECO:0000313" key="3">
    <source>
        <dbReference type="EMBL" id="KIO29013.1"/>
    </source>
</evidence>
<dbReference type="HOGENOM" id="CLU_000288_7_18_1"/>
<dbReference type="GO" id="GO:0005737">
    <property type="term" value="C:cytoplasm"/>
    <property type="evidence" value="ECO:0007669"/>
    <property type="project" value="TreeGrafter"/>
</dbReference>
<dbReference type="GO" id="GO:0005524">
    <property type="term" value="F:ATP binding"/>
    <property type="evidence" value="ECO:0007669"/>
    <property type="project" value="InterPro"/>
</dbReference>
<feature type="domain" description="Protein kinase" evidence="2">
    <location>
        <begin position="1"/>
        <end position="110"/>
    </location>
</feature>